<organism evidence="1 2">
    <name type="scientific">Enhydrobacter aerosaccus</name>
    <dbReference type="NCBI Taxonomy" id="225324"/>
    <lineage>
        <taxon>Bacteria</taxon>
        <taxon>Pseudomonadati</taxon>
        <taxon>Pseudomonadota</taxon>
        <taxon>Alphaproteobacteria</taxon>
        <taxon>Hyphomicrobiales</taxon>
        <taxon>Enhydrobacter</taxon>
    </lineage>
</organism>
<evidence type="ECO:0000313" key="2">
    <source>
        <dbReference type="Proteomes" id="UP000190092"/>
    </source>
</evidence>
<keyword evidence="2" id="KW-1185">Reference proteome</keyword>
<dbReference type="Proteomes" id="UP000190092">
    <property type="component" value="Unassembled WGS sequence"/>
</dbReference>
<gene>
    <name evidence="1" type="ORF">SAMN02745126_05576</name>
</gene>
<dbReference type="EMBL" id="FUWJ01000012">
    <property type="protein sequence ID" value="SKA34915.1"/>
    <property type="molecule type" value="Genomic_DNA"/>
</dbReference>
<dbReference type="RefSeq" id="WP_085937308.1">
    <property type="nucleotide sequence ID" value="NZ_FUWJ01000012.1"/>
</dbReference>
<dbReference type="OrthoDB" id="8235148at2"/>
<evidence type="ECO:0000313" key="1">
    <source>
        <dbReference type="EMBL" id="SKA34915.1"/>
    </source>
</evidence>
<proteinExistence type="predicted"/>
<protein>
    <submittedName>
        <fullName evidence="1">Uncharacterized protein</fullName>
    </submittedName>
</protein>
<dbReference type="AlphaFoldDB" id="A0A1T4T348"/>
<reference evidence="2" key="1">
    <citation type="submission" date="2017-02" db="EMBL/GenBank/DDBJ databases">
        <authorList>
            <person name="Varghese N."/>
            <person name="Submissions S."/>
        </authorList>
    </citation>
    <scope>NUCLEOTIDE SEQUENCE [LARGE SCALE GENOMIC DNA]</scope>
    <source>
        <strain evidence="2">ATCC 27094</strain>
    </source>
</reference>
<name>A0A1T4T348_9HYPH</name>
<sequence>MNKGRLAFLALSVLLIGGMIFLHNDIRAQQRSRFSGEICTAGDTTDALDDRPDGKWGHGHSLNHDWYSQLRDHRGVSCCNGDADHGDCRPAQARQDSDGTWRVWLDGTWIPVPPQAVLDPHLNRDPLHAHICAHRETNYIYCFLPGAGGS</sequence>
<accession>A0A1T4T348</accession>